<dbReference type="EMBL" id="AMQM01002555">
    <property type="status" value="NOT_ANNOTATED_CDS"/>
    <property type="molecule type" value="Genomic_DNA"/>
</dbReference>
<protein>
    <submittedName>
        <fullName evidence="1 2">Uncharacterized protein</fullName>
    </submittedName>
</protein>
<reference evidence="1 3" key="2">
    <citation type="journal article" date="2013" name="Nature">
        <title>Insights into bilaterian evolution from three spiralian genomes.</title>
        <authorList>
            <person name="Simakov O."/>
            <person name="Marletaz F."/>
            <person name="Cho S.J."/>
            <person name="Edsinger-Gonzales E."/>
            <person name="Havlak P."/>
            <person name="Hellsten U."/>
            <person name="Kuo D.H."/>
            <person name="Larsson T."/>
            <person name="Lv J."/>
            <person name="Arendt D."/>
            <person name="Savage R."/>
            <person name="Osoegawa K."/>
            <person name="de Jong P."/>
            <person name="Grimwood J."/>
            <person name="Chapman J.A."/>
            <person name="Shapiro H."/>
            <person name="Aerts A."/>
            <person name="Otillar R.P."/>
            <person name="Terry A.Y."/>
            <person name="Boore J.L."/>
            <person name="Grigoriev I.V."/>
            <person name="Lindberg D.R."/>
            <person name="Seaver E.C."/>
            <person name="Weisblat D.A."/>
            <person name="Putnam N.H."/>
            <person name="Rokhsar D.S."/>
        </authorList>
    </citation>
    <scope>NUCLEOTIDE SEQUENCE</scope>
</reference>
<dbReference type="EMBL" id="KB095812">
    <property type="protein sequence ID" value="ESO11743.1"/>
    <property type="molecule type" value="Genomic_DNA"/>
</dbReference>
<dbReference type="Proteomes" id="UP000015101">
    <property type="component" value="Unassembled WGS sequence"/>
</dbReference>
<reference evidence="2" key="3">
    <citation type="submission" date="2015-06" db="UniProtKB">
        <authorList>
            <consortium name="EnsemblMetazoa"/>
        </authorList>
    </citation>
    <scope>IDENTIFICATION</scope>
</reference>
<name>T1EYI0_HELRO</name>
<dbReference type="RefSeq" id="XP_009010231.1">
    <property type="nucleotide sequence ID" value="XM_009011983.1"/>
</dbReference>
<dbReference type="AlphaFoldDB" id="T1EYI0"/>
<sequence>MLAVVLGAIANIRERSMEMLENPHQILSETVADLHTNVAAILPRKDSLKRQIRRFRQDDIIVNGNAGSRRSLGKPIAKIFFRPKAKFVSGANSKPELSERDRMWKRLDLRLLGTHCMRLAWTSNHWNPVTAAAGTDSYPLQHLAAQQYSKKNQRVLRAVIIM</sequence>
<dbReference type="CTD" id="20201630"/>
<dbReference type="InParanoid" id="T1EYI0"/>
<proteinExistence type="predicted"/>
<reference evidence="3" key="1">
    <citation type="submission" date="2012-12" db="EMBL/GenBank/DDBJ databases">
        <authorList>
            <person name="Hellsten U."/>
            <person name="Grimwood J."/>
            <person name="Chapman J.A."/>
            <person name="Shapiro H."/>
            <person name="Aerts A."/>
            <person name="Otillar R.P."/>
            <person name="Terry A.Y."/>
            <person name="Boore J.L."/>
            <person name="Simakov O."/>
            <person name="Marletaz F."/>
            <person name="Cho S.-J."/>
            <person name="Edsinger-Gonzales E."/>
            <person name="Havlak P."/>
            <person name="Kuo D.-H."/>
            <person name="Larsson T."/>
            <person name="Lv J."/>
            <person name="Arendt D."/>
            <person name="Savage R."/>
            <person name="Osoegawa K."/>
            <person name="de Jong P."/>
            <person name="Lindberg D.R."/>
            <person name="Seaver E.C."/>
            <person name="Weisblat D.A."/>
            <person name="Putnam N.H."/>
            <person name="Grigoriev I.V."/>
            <person name="Rokhsar D.S."/>
        </authorList>
    </citation>
    <scope>NUCLEOTIDE SEQUENCE</scope>
</reference>
<dbReference type="OrthoDB" id="10064469at2759"/>
<gene>
    <name evidence="2" type="primary">20201630</name>
    <name evidence="1" type="ORF">HELRODRAFT_166768</name>
</gene>
<organism evidence="2 3">
    <name type="scientific">Helobdella robusta</name>
    <name type="common">Californian leech</name>
    <dbReference type="NCBI Taxonomy" id="6412"/>
    <lineage>
        <taxon>Eukaryota</taxon>
        <taxon>Metazoa</taxon>
        <taxon>Spiralia</taxon>
        <taxon>Lophotrochozoa</taxon>
        <taxon>Annelida</taxon>
        <taxon>Clitellata</taxon>
        <taxon>Hirudinea</taxon>
        <taxon>Rhynchobdellida</taxon>
        <taxon>Glossiphoniidae</taxon>
        <taxon>Helobdella</taxon>
    </lineage>
</organism>
<dbReference type="KEGG" id="hro:HELRODRAFT_166768"/>
<evidence type="ECO:0000313" key="2">
    <source>
        <dbReference type="EnsemblMetazoa" id="HelroP166768"/>
    </source>
</evidence>
<dbReference type="GeneID" id="20201630"/>
<keyword evidence="3" id="KW-1185">Reference proteome</keyword>
<dbReference type="EnsemblMetazoa" id="HelroT166768">
    <property type="protein sequence ID" value="HelroP166768"/>
    <property type="gene ID" value="HelroG166768"/>
</dbReference>
<dbReference type="HOGENOM" id="CLU_1637239_0_0_1"/>
<evidence type="ECO:0000313" key="1">
    <source>
        <dbReference type="EMBL" id="ESO11743.1"/>
    </source>
</evidence>
<accession>T1EYI0</accession>
<evidence type="ECO:0000313" key="3">
    <source>
        <dbReference type="Proteomes" id="UP000015101"/>
    </source>
</evidence>